<keyword evidence="2" id="KW-1133">Transmembrane helix</keyword>
<keyword evidence="5" id="KW-1185">Reference proteome</keyword>
<comment type="caution">
    <text evidence="4">The sequence shown here is derived from an EMBL/GenBank/DDBJ whole genome shotgun (WGS) entry which is preliminary data.</text>
</comment>
<keyword evidence="2" id="KW-0812">Transmembrane</keyword>
<feature type="compositionally biased region" description="Low complexity" evidence="1">
    <location>
        <begin position="274"/>
        <end position="289"/>
    </location>
</feature>
<name>A0ABS1EWW3_9CLOT</name>
<evidence type="ECO:0000256" key="1">
    <source>
        <dbReference type="SAM" id="MobiDB-lite"/>
    </source>
</evidence>
<feature type="region of interest" description="Disordered" evidence="1">
    <location>
        <begin position="256"/>
        <end position="314"/>
    </location>
</feature>
<feature type="region of interest" description="Disordered" evidence="1">
    <location>
        <begin position="158"/>
        <end position="239"/>
    </location>
</feature>
<evidence type="ECO:0000256" key="3">
    <source>
        <dbReference type="SAM" id="SignalP"/>
    </source>
</evidence>
<keyword evidence="3" id="KW-0732">Signal</keyword>
<keyword evidence="2" id="KW-0472">Membrane</keyword>
<dbReference type="SUPFAM" id="SSF49384">
    <property type="entry name" value="Carbohydrate-binding domain"/>
    <property type="match status" value="1"/>
</dbReference>
<feature type="chain" id="PRO_5046149525" description="Cohesin domain-containing protein" evidence="3">
    <location>
        <begin position="23"/>
        <end position="344"/>
    </location>
</feature>
<feature type="compositionally biased region" description="Low complexity" evidence="1">
    <location>
        <begin position="203"/>
        <end position="229"/>
    </location>
</feature>
<evidence type="ECO:0000313" key="4">
    <source>
        <dbReference type="EMBL" id="MBK1813874.1"/>
    </source>
</evidence>
<evidence type="ECO:0008006" key="6">
    <source>
        <dbReference type="Google" id="ProtNLM"/>
    </source>
</evidence>
<gene>
    <name evidence="4" type="ORF">JHL18_25030</name>
</gene>
<dbReference type="Gene3D" id="2.60.40.680">
    <property type="match status" value="1"/>
</dbReference>
<proteinExistence type="predicted"/>
<feature type="compositionally biased region" description="Polar residues" evidence="1">
    <location>
        <begin position="167"/>
        <end position="193"/>
    </location>
</feature>
<dbReference type="EMBL" id="JAENHN010000071">
    <property type="protein sequence ID" value="MBK1813874.1"/>
    <property type="molecule type" value="Genomic_DNA"/>
</dbReference>
<evidence type="ECO:0000256" key="2">
    <source>
        <dbReference type="SAM" id="Phobius"/>
    </source>
</evidence>
<dbReference type="Proteomes" id="UP000596739">
    <property type="component" value="Unassembled WGS sequence"/>
</dbReference>
<protein>
    <recommendedName>
        <fullName evidence="6">Cohesin domain-containing protein</fullName>
    </recommendedName>
</protein>
<accession>A0ABS1EWW3</accession>
<reference evidence="5" key="1">
    <citation type="submission" date="2021-01" db="EMBL/GenBank/DDBJ databases">
        <title>Genome public.</title>
        <authorList>
            <person name="Liu C."/>
            <person name="Sun Q."/>
        </authorList>
    </citation>
    <scope>NUCLEOTIDE SEQUENCE [LARGE SCALE GENOMIC DNA]</scope>
    <source>
        <strain evidence="5">YIM B02505</strain>
    </source>
</reference>
<dbReference type="InterPro" id="IPR008965">
    <property type="entry name" value="CBM2/CBM3_carb-bd_dom_sf"/>
</dbReference>
<organism evidence="4 5">
    <name type="scientific">Clostridium yunnanense</name>
    <dbReference type="NCBI Taxonomy" id="2800325"/>
    <lineage>
        <taxon>Bacteria</taxon>
        <taxon>Bacillati</taxon>
        <taxon>Bacillota</taxon>
        <taxon>Clostridia</taxon>
        <taxon>Eubacteriales</taxon>
        <taxon>Clostridiaceae</taxon>
        <taxon>Clostridium</taxon>
    </lineage>
</organism>
<sequence length="344" mass="36362">MKTKVVLLAVILMMMLKTTVYAATTQVDVKINGKVNNGGSVDIIFNVKDVSKLYAGSLEFTYDPSVMKVESINGGELIKTNNPKIMEFGGDTAKNGNIADYYFTCVGKVDGFTGSGNFVVIKASVLNQDKFNIYKKSLKIQLVERNVNNEMKDINFTISGDIKDETPPNNSGSTEPSNSSGKDPNNGSGTGTDKSGEVGKGQNNSSSAGNTSNSNGNNNANSTGENSGSKASTSTESKENKGFISTVIDNIKSIFSGSSDKADDKKQIDNSSADNNKPNNSSTNSSNDKSSVENKVSTSGDATKPVDHDSKKVNNNGMIAGVVIVIVLLVASGVFVIKKKNNKK</sequence>
<evidence type="ECO:0000313" key="5">
    <source>
        <dbReference type="Proteomes" id="UP000596739"/>
    </source>
</evidence>
<feature type="transmembrane region" description="Helical" evidence="2">
    <location>
        <begin position="318"/>
        <end position="337"/>
    </location>
</feature>
<dbReference type="RefSeq" id="WP_200274443.1">
    <property type="nucleotide sequence ID" value="NZ_JAENHN010000071.1"/>
</dbReference>
<feature type="signal peptide" evidence="3">
    <location>
        <begin position="1"/>
        <end position="22"/>
    </location>
</feature>